<proteinExistence type="predicted"/>
<feature type="region of interest" description="Disordered" evidence="2">
    <location>
        <begin position="609"/>
        <end position="635"/>
    </location>
</feature>
<keyword evidence="1" id="KW-0949">S-adenosyl-L-methionine</keyword>
<sequence length="976" mass="108363">MSSSTSDDIQTTLQQAIQSARYNEAVILSLSDHDHTTREIVVVPALDREHGGIVWRDASSESTSDDDNNNHDDSSPHGNDTWPQDDVGILRHLRTKLWAIPMLNDHVRNDMYHRTVRDACRIVVKRRMRDNDDDGVIRILDIGSGTGLLAMMAANHCRDAIMRVQSFYPDRTMRVQVTSCEMASAMARLARMTMEENEHLIRSNSERSGSSIIDGVDCGIVVVECHSTDDDFFIQDGRFENNLEIESNNTTALDQEEQRLMKQQQQQAKQPKKADICTSELLDSGLLGEGVLPSLRDAWERHLKPNALMLPRSARVVAVLVEGCPMNEKQPVRDMDKVRNNRLNRATSLFGPDLDSFQSASGGVWLATTAQYENPTIDKSDGVLLGVQCVPHDNLDQSATSDSGGSGITIPMHADALLDDNYRDGGFTASLADPFQEYDGYSFVSDNAPEDRNTESKSDASNENVSPSRSGRGIRPLTDPLIVLDFDFASGLSAFPPAHGRSVSTTFIPNVSGIIDGVLFWWELDLGDAPSDTYSTQPLGYFEREKLDSSSLSCTSRDFQWQDHWQQGLFLFGDSDRSRMISKGQPVHVVASHDNTSISFVVSDDDQTIASRPTTRRKMNDGSDKDSQSLTRSRINQHISPSRALQLNNDRRTAVLRDAILFALSTKGTNAPLLDLSDMSLCAMIAAVAGGATCVTSLESTMATLAATISQIGNSLPKAGATFQVIQALSENVTNEYISGGPAEIVVAEPYYQVLEGWHIQEALNYFYLVRSFKSRKLISQTAISIPSCAYVMACVVEFQDFSNAYGKVGDDVERVAGFGHKVVNYYGDRYHTYDLSLPLWQYRWKRLSKPLCMARFVYEGDTLAINDDRWVSTEFERVGSADAVVFWVDYLCRSAGGTHVHAPTNDRFNIISTSSSCHRQIVRKLYPPIVLTDADLGSRSSKFLCRSKFDCSDLGKIDDHCFSFKIVTCDNKVDD</sequence>
<keyword evidence="4" id="KW-1185">Reference proteome</keyword>
<feature type="region of interest" description="Disordered" evidence="2">
    <location>
        <begin position="442"/>
        <end position="473"/>
    </location>
</feature>
<dbReference type="PANTHER" id="PTHR11006:SF4">
    <property type="entry name" value="PROTEIN ARGININE N-METHYLTRANSFERASE 7"/>
    <property type="match status" value="1"/>
</dbReference>
<gene>
    <name evidence="3" type="ORF">HJC23_012837</name>
</gene>
<evidence type="ECO:0000313" key="4">
    <source>
        <dbReference type="Proteomes" id="UP001516023"/>
    </source>
</evidence>
<evidence type="ECO:0008006" key="5">
    <source>
        <dbReference type="Google" id="ProtNLM"/>
    </source>
</evidence>
<protein>
    <recommendedName>
        <fullName evidence="5">Protein arginine N-methyltransferase 7</fullName>
    </recommendedName>
</protein>
<feature type="compositionally biased region" description="Basic and acidic residues" evidence="2">
    <location>
        <begin position="618"/>
        <end position="627"/>
    </location>
</feature>
<dbReference type="InterPro" id="IPR029063">
    <property type="entry name" value="SAM-dependent_MTases_sf"/>
</dbReference>
<accession>A0ABD3Q7J5</accession>
<dbReference type="SUPFAM" id="SSF53335">
    <property type="entry name" value="S-adenosyl-L-methionine-dependent methyltransferases"/>
    <property type="match status" value="1"/>
</dbReference>
<dbReference type="AlphaFoldDB" id="A0ABD3Q7J5"/>
<evidence type="ECO:0000256" key="2">
    <source>
        <dbReference type="SAM" id="MobiDB-lite"/>
    </source>
</evidence>
<dbReference type="EMBL" id="JABMIG020000083">
    <property type="protein sequence ID" value="KAL3794130.1"/>
    <property type="molecule type" value="Genomic_DNA"/>
</dbReference>
<dbReference type="PANTHER" id="PTHR11006">
    <property type="entry name" value="PROTEIN ARGININE N-METHYLTRANSFERASE"/>
    <property type="match status" value="1"/>
</dbReference>
<evidence type="ECO:0000256" key="1">
    <source>
        <dbReference type="ARBA" id="ARBA00022691"/>
    </source>
</evidence>
<reference evidence="3 4" key="1">
    <citation type="journal article" date="2020" name="G3 (Bethesda)">
        <title>Improved Reference Genome for Cyclotella cryptica CCMP332, a Model for Cell Wall Morphogenesis, Salinity Adaptation, and Lipid Production in Diatoms (Bacillariophyta).</title>
        <authorList>
            <person name="Roberts W.R."/>
            <person name="Downey K.M."/>
            <person name="Ruck E.C."/>
            <person name="Traller J.C."/>
            <person name="Alverson A.J."/>
        </authorList>
    </citation>
    <scope>NUCLEOTIDE SEQUENCE [LARGE SCALE GENOMIC DNA]</scope>
    <source>
        <strain evidence="3 4">CCMP332</strain>
    </source>
</reference>
<feature type="compositionally biased region" description="Basic and acidic residues" evidence="2">
    <location>
        <begin position="449"/>
        <end position="460"/>
    </location>
</feature>
<dbReference type="Proteomes" id="UP001516023">
    <property type="component" value="Unassembled WGS sequence"/>
</dbReference>
<dbReference type="Gene3D" id="2.70.160.11">
    <property type="entry name" value="Hnrnp arginine n-methyltransferase1"/>
    <property type="match status" value="2"/>
</dbReference>
<organism evidence="3 4">
    <name type="scientific">Cyclotella cryptica</name>
    <dbReference type="NCBI Taxonomy" id="29204"/>
    <lineage>
        <taxon>Eukaryota</taxon>
        <taxon>Sar</taxon>
        <taxon>Stramenopiles</taxon>
        <taxon>Ochrophyta</taxon>
        <taxon>Bacillariophyta</taxon>
        <taxon>Coscinodiscophyceae</taxon>
        <taxon>Thalassiosirophycidae</taxon>
        <taxon>Stephanodiscales</taxon>
        <taxon>Stephanodiscaceae</taxon>
        <taxon>Cyclotella</taxon>
    </lineage>
</organism>
<dbReference type="Gene3D" id="3.40.50.150">
    <property type="entry name" value="Vaccinia Virus protein VP39"/>
    <property type="match status" value="2"/>
</dbReference>
<comment type="caution">
    <text evidence="3">The sequence shown here is derived from an EMBL/GenBank/DDBJ whole genome shotgun (WGS) entry which is preliminary data.</text>
</comment>
<name>A0ABD3Q7J5_9STRA</name>
<evidence type="ECO:0000313" key="3">
    <source>
        <dbReference type="EMBL" id="KAL3794130.1"/>
    </source>
</evidence>
<feature type="region of interest" description="Disordered" evidence="2">
    <location>
        <begin position="58"/>
        <end position="83"/>
    </location>
</feature>
<dbReference type="InterPro" id="IPR025799">
    <property type="entry name" value="Arg_MeTrfase"/>
</dbReference>